<proteinExistence type="predicted"/>
<dbReference type="EMBL" id="BK032564">
    <property type="protein sequence ID" value="DAF48187.1"/>
    <property type="molecule type" value="Genomic_DNA"/>
</dbReference>
<accession>A0A8S5SBJ3</accession>
<protein>
    <submittedName>
        <fullName evidence="1">Uncharacterized protein</fullName>
    </submittedName>
</protein>
<reference evidence="1" key="1">
    <citation type="journal article" date="2021" name="Proc. Natl. Acad. Sci. U.S.A.">
        <title>A Catalog of Tens of Thousands of Viruses from Human Metagenomes Reveals Hidden Associations with Chronic Diseases.</title>
        <authorList>
            <person name="Tisza M.J."/>
            <person name="Buck C.B."/>
        </authorList>
    </citation>
    <scope>NUCLEOTIDE SEQUENCE</scope>
    <source>
        <strain evidence="1">Ct5lU19</strain>
    </source>
</reference>
<sequence>MLQTPPLKGAFCCGNGRLVGVVAPNQPLAHAFRSQANQGPLL</sequence>
<name>A0A8S5SBJ3_9CAUD</name>
<evidence type="ECO:0000313" key="1">
    <source>
        <dbReference type="EMBL" id="DAF48187.1"/>
    </source>
</evidence>
<organism evidence="1">
    <name type="scientific">Siphoviridae sp. ct5lU19</name>
    <dbReference type="NCBI Taxonomy" id="2827780"/>
    <lineage>
        <taxon>Viruses</taxon>
        <taxon>Duplodnaviria</taxon>
        <taxon>Heunggongvirae</taxon>
        <taxon>Uroviricota</taxon>
        <taxon>Caudoviricetes</taxon>
    </lineage>
</organism>